<keyword evidence="2" id="KW-0041">Annexin</keyword>
<comment type="caution">
    <text evidence="3">The sequence shown here is derived from an EMBL/GenBank/DDBJ whole genome shotgun (WGS) entry which is preliminary data.</text>
</comment>
<dbReference type="AlphaFoldDB" id="A0A445I392"/>
<keyword evidence="1" id="KW-0677">Repeat</keyword>
<dbReference type="GO" id="GO:0009414">
    <property type="term" value="P:response to water deprivation"/>
    <property type="evidence" value="ECO:0007669"/>
    <property type="project" value="TreeGrafter"/>
</dbReference>
<dbReference type="GO" id="GO:0009409">
    <property type="term" value="P:response to cold"/>
    <property type="evidence" value="ECO:0007669"/>
    <property type="project" value="TreeGrafter"/>
</dbReference>
<dbReference type="GO" id="GO:0005886">
    <property type="term" value="C:plasma membrane"/>
    <property type="evidence" value="ECO:0007669"/>
    <property type="project" value="TreeGrafter"/>
</dbReference>
<dbReference type="GO" id="GO:0005737">
    <property type="term" value="C:cytoplasm"/>
    <property type="evidence" value="ECO:0007669"/>
    <property type="project" value="TreeGrafter"/>
</dbReference>
<dbReference type="PANTHER" id="PTHR10502">
    <property type="entry name" value="ANNEXIN"/>
    <property type="match status" value="1"/>
</dbReference>
<dbReference type="GO" id="GO:0005544">
    <property type="term" value="F:calcium-dependent phospholipid binding"/>
    <property type="evidence" value="ECO:0007669"/>
    <property type="project" value="InterPro"/>
</dbReference>
<evidence type="ECO:0000313" key="4">
    <source>
        <dbReference type="Proteomes" id="UP000289340"/>
    </source>
</evidence>
<organism evidence="3 4">
    <name type="scientific">Glycine soja</name>
    <name type="common">Wild soybean</name>
    <dbReference type="NCBI Taxonomy" id="3848"/>
    <lineage>
        <taxon>Eukaryota</taxon>
        <taxon>Viridiplantae</taxon>
        <taxon>Streptophyta</taxon>
        <taxon>Embryophyta</taxon>
        <taxon>Tracheophyta</taxon>
        <taxon>Spermatophyta</taxon>
        <taxon>Magnoliopsida</taxon>
        <taxon>eudicotyledons</taxon>
        <taxon>Gunneridae</taxon>
        <taxon>Pentapetalae</taxon>
        <taxon>rosids</taxon>
        <taxon>fabids</taxon>
        <taxon>Fabales</taxon>
        <taxon>Fabaceae</taxon>
        <taxon>Papilionoideae</taxon>
        <taxon>50 kb inversion clade</taxon>
        <taxon>NPAAA clade</taxon>
        <taxon>indigoferoid/millettioid clade</taxon>
        <taxon>Phaseoleae</taxon>
        <taxon>Glycine</taxon>
        <taxon>Glycine subgen. Soja</taxon>
    </lineage>
</organism>
<proteinExistence type="predicted"/>
<name>A0A445I392_GLYSO</name>
<evidence type="ECO:0000313" key="3">
    <source>
        <dbReference type="EMBL" id="RZB80611.1"/>
    </source>
</evidence>
<dbReference type="Pfam" id="PF00191">
    <property type="entry name" value="Annexin"/>
    <property type="match status" value="1"/>
</dbReference>
<dbReference type="Gene3D" id="1.10.220.10">
    <property type="entry name" value="Annexin"/>
    <property type="match status" value="1"/>
</dbReference>
<dbReference type="SMART" id="SM00335">
    <property type="entry name" value="ANX"/>
    <property type="match status" value="1"/>
</dbReference>
<dbReference type="PROSITE" id="PS51897">
    <property type="entry name" value="ANNEXIN_2"/>
    <property type="match status" value="1"/>
</dbReference>
<dbReference type="SMR" id="A0A445I392"/>
<accession>A0A445I392</accession>
<evidence type="ECO:0000256" key="1">
    <source>
        <dbReference type="ARBA" id="ARBA00022737"/>
    </source>
</evidence>
<dbReference type="GO" id="GO:0001786">
    <property type="term" value="F:phosphatidylserine binding"/>
    <property type="evidence" value="ECO:0007669"/>
    <property type="project" value="TreeGrafter"/>
</dbReference>
<sequence length="142" mass="16459">MVAVKLMQNWHNLKMMLFMRLLKTRIKVMKKLLGSLLLGARQLVATFNRYRDDHGIAITKKLFDEGSDEFHKAANLAVSCINDHKKYCQKVLCNAMEHVGTDEDALTRVIVTRAEKDLKEIKEMYYKRNIVHLEHVAAKETS</sequence>
<reference evidence="3 4" key="1">
    <citation type="submission" date="2018-09" db="EMBL/GenBank/DDBJ databases">
        <title>A high-quality reference genome of wild soybean provides a powerful tool to mine soybean genomes.</title>
        <authorList>
            <person name="Xie M."/>
            <person name="Chung C.Y.L."/>
            <person name="Li M.-W."/>
            <person name="Wong F.-L."/>
            <person name="Chan T.-F."/>
            <person name="Lam H.-M."/>
        </authorList>
    </citation>
    <scope>NUCLEOTIDE SEQUENCE [LARGE SCALE GENOMIC DNA]</scope>
    <source>
        <strain evidence="4">cv. W05</strain>
        <tissue evidence="3">Hypocotyl of etiolated seedlings</tissue>
    </source>
</reference>
<dbReference type="EMBL" id="QZWG01000011">
    <property type="protein sequence ID" value="RZB80611.1"/>
    <property type="molecule type" value="Genomic_DNA"/>
</dbReference>
<dbReference type="PANTHER" id="PTHR10502:SF203">
    <property type="entry name" value="ANNEXIN"/>
    <property type="match status" value="1"/>
</dbReference>
<dbReference type="InterPro" id="IPR037104">
    <property type="entry name" value="Annexin_sf"/>
</dbReference>
<dbReference type="GO" id="GO:0005509">
    <property type="term" value="F:calcium ion binding"/>
    <property type="evidence" value="ECO:0007669"/>
    <property type="project" value="InterPro"/>
</dbReference>
<evidence type="ECO:0000256" key="2">
    <source>
        <dbReference type="ARBA" id="ARBA00023216"/>
    </source>
</evidence>
<gene>
    <name evidence="3" type="ORF">D0Y65_030353</name>
</gene>
<dbReference type="Proteomes" id="UP000289340">
    <property type="component" value="Chromosome 11"/>
</dbReference>
<dbReference type="InterPro" id="IPR018502">
    <property type="entry name" value="Annexin_repeat"/>
</dbReference>
<dbReference type="GO" id="GO:0009651">
    <property type="term" value="P:response to salt stress"/>
    <property type="evidence" value="ECO:0007669"/>
    <property type="project" value="TreeGrafter"/>
</dbReference>
<protein>
    <submittedName>
        <fullName evidence="3">Annexin-like protein RJ4</fullName>
    </submittedName>
</protein>
<dbReference type="SUPFAM" id="SSF47874">
    <property type="entry name" value="Annexin"/>
    <property type="match status" value="1"/>
</dbReference>
<dbReference type="GO" id="GO:0009408">
    <property type="term" value="P:response to heat"/>
    <property type="evidence" value="ECO:0007669"/>
    <property type="project" value="TreeGrafter"/>
</dbReference>
<keyword evidence="4" id="KW-1185">Reference proteome</keyword>